<comment type="caution">
    <text evidence="2">The sequence shown here is derived from an EMBL/GenBank/DDBJ whole genome shotgun (WGS) entry which is preliminary data.</text>
</comment>
<keyword evidence="1" id="KW-0732">Signal</keyword>
<evidence type="ECO:0000313" key="3">
    <source>
        <dbReference type="Proteomes" id="UP001175226"/>
    </source>
</evidence>
<reference evidence="2" key="1">
    <citation type="submission" date="2023-06" db="EMBL/GenBank/DDBJ databases">
        <authorList>
            <consortium name="Lawrence Berkeley National Laboratory"/>
            <person name="Ahrendt S."/>
            <person name="Sahu N."/>
            <person name="Indic B."/>
            <person name="Wong-Bajracharya J."/>
            <person name="Merenyi Z."/>
            <person name="Ke H.-M."/>
            <person name="Monk M."/>
            <person name="Kocsube S."/>
            <person name="Drula E."/>
            <person name="Lipzen A."/>
            <person name="Balint B."/>
            <person name="Henrissat B."/>
            <person name="Andreopoulos B."/>
            <person name="Martin F.M."/>
            <person name="Harder C.B."/>
            <person name="Rigling D."/>
            <person name="Ford K.L."/>
            <person name="Foster G.D."/>
            <person name="Pangilinan J."/>
            <person name="Papanicolaou A."/>
            <person name="Barry K."/>
            <person name="LaButti K."/>
            <person name="Viragh M."/>
            <person name="Koriabine M."/>
            <person name="Yan M."/>
            <person name="Riley R."/>
            <person name="Champramary S."/>
            <person name="Plett K.L."/>
            <person name="Tsai I.J."/>
            <person name="Slot J."/>
            <person name="Sipos G."/>
            <person name="Plett J."/>
            <person name="Nagy L.G."/>
            <person name="Grigoriev I.V."/>
        </authorList>
    </citation>
    <scope>NUCLEOTIDE SEQUENCE</scope>
    <source>
        <strain evidence="2">FPL87.14</strain>
    </source>
</reference>
<feature type="chain" id="PRO_5041414145" evidence="1">
    <location>
        <begin position="20"/>
        <end position="183"/>
    </location>
</feature>
<evidence type="ECO:0000313" key="2">
    <source>
        <dbReference type="EMBL" id="KAK0433756.1"/>
    </source>
</evidence>
<feature type="signal peptide" evidence="1">
    <location>
        <begin position="1"/>
        <end position="19"/>
    </location>
</feature>
<gene>
    <name evidence="2" type="ORF">EV421DRAFT_1741311</name>
</gene>
<sequence length="183" mass="20754">MDVWLSAIVILLLPRQVSTRRRFRKTILSSNWEIMSMMVIAVAADSLLMLSRRKTPRCAHEPNPFSTRVPVTEAKTKRFRMTHRRDSIWSLSLSSHFLAPIQGLGVGPSDPDFLQPPPRCPIPGRTSPFPTTSVSMVILSLSSVSHYPILLLAMNNSPQMREGIINPSEWYFRGIKPMSRVWA</sequence>
<evidence type="ECO:0000256" key="1">
    <source>
        <dbReference type="SAM" id="SignalP"/>
    </source>
</evidence>
<keyword evidence="3" id="KW-1185">Reference proteome</keyword>
<proteinExistence type="predicted"/>
<dbReference type="AlphaFoldDB" id="A0AA39MGA0"/>
<dbReference type="Proteomes" id="UP001175226">
    <property type="component" value="Unassembled WGS sequence"/>
</dbReference>
<accession>A0AA39MGA0</accession>
<name>A0AA39MGA0_9AGAR</name>
<organism evidence="2 3">
    <name type="scientific">Armillaria borealis</name>
    <dbReference type="NCBI Taxonomy" id="47425"/>
    <lineage>
        <taxon>Eukaryota</taxon>
        <taxon>Fungi</taxon>
        <taxon>Dikarya</taxon>
        <taxon>Basidiomycota</taxon>
        <taxon>Agaricomycotina</taxon>
        <taxon>Agaricomycetes</taxon>
        <taxon>Agaricomycetidae</taxon>
        <taxon>Agaricales</taxon>
        <taxon>Marasmiineae</taxon>
        <taxon>Physalacriaceae</taxon>
        <taxon>Armillaria</taxon>
    </lineage>
</organism>
<protein>
    <submittedName>
        <fullName evidence="2">Uncharacterized protein</fullName>
    </submittedName>
</protein>
<dbReference type="EMBL" id="JAUEPT010000077">
    <property type="protein sequence ID" value="KAK0433756.1"/>
    <property type="molecule type" value="Genomic_DNA"/>
</dbReference>